<keyword evidence="2" id="KW-1185">Reference proteome</keyword>
<dbReference type="GeneID" id="33317777"/>
<dbReference type="RefSeq" id="WP_088856041.1">
    <property type="nucleotide sequence ID" value="NZ_CP015103.1"/>
</dbReference>
<dbReference type="AlphaFoldDB" id="A0A2Z2MMF8"/>
<accession>A0A2Z2MMF8</accession>
<dbReference type="Pfam" id="PF08905">
    <property type="entry name" value="DUF1850"/>
    <property type="match status" value="1"/>
</dbReference>
<protein>
    <recommendedName>
        <fullName evidence="3">DUF1850 domain-containing protein</fullName>
    </recommendedName>
</protein>
<organism evidence="1 2">
    <name type="scientific">Thermococcus siculi</name>
    <dbReference type="NCBI Taxonomy" id="72803"/>
    <lineage>
        <taxon>Archaea</taxon>
        <taxon>Methanobacteriati</taxon>
        <taxon>Methanobacteriota</taxon>
        <taxon>Thermococci</taxon>
        <taxon>Thermococcales</taxon>
        <taxon>Thermococcaceae</taxon>
        <taxon>Thermococcus</taxon>
    </lineage>
</organism>
<gene>
    <name evidence="1" type="ORF">A3L11_06025</name>
</gene>
<evidence type="ECO:0000313" key="2">
    <source>
        <dbReference type="Proteomes" id="UP000250125"/>
    </source>
</evidence>
<evidence type="ECO:0000313" key="1">
    <source>
        <dbReference type="EMBL" id="ASJ08805.1"/>
    </source>
</evidence>
<name>A0A2Z2MMF8_9EURY</name>
<proteinExistence type="predicted"/>
<sequence length="152" mass="17303">MSRKTLSFFVVSILLLVLFIPVEAVEIDFDGYSHLYPPGSRIEISYIHSVERSTVIEVLVANESGFYSVEMRWMDFGAGLPEDIENLTGGFYVKRTHDYLGRGFSYWFIPLNHANVTVNGSPLLVDSDGGRSVVVNFRLRRVPLVMRLIGRW</sequence>
<dbReference type="Proteomes" id="UP000250125">
    <property type="component" value="Chromosome"/>
</dbReference>
<dbReference type="KEGG" id="tsl:A3L11_06025"/>
<reference evidence="1 2" key="1">
    <citation type="submission" date="2016-04" db="EMBL/GenBank/DDBJ databases">
        <title>Complete genome sequence of Thermococcus siculi type strain RG-20.</title>
        <authorList>
            <person name="Oger P.M."/>
        </authorList>
    </citation>
    <scope>NUCLEOTIDE SEQUENCE [LARGE SCALE GENOMIC DNA]</scope>
    <source>
        <strain evidence="1 2">RG-20</strain>
    </source>
</reference>
<dbReference type="InterPro" id="IPR015001">
    <property type="entry name" value="DUF1850"/>
</dbReference>
<dbReference type="OrthoDB" id="103636at2157"/>
<evidence type="ECO:0008006" key="3">
    <source>
        <dbReference type="Google" id="ProtNLM"/>
    </source>
</evidence>
<dbReference type="EMBL" id="CP015103">
    <property type="protein sequence ID" value="ASJ08805.1"/>
    <property type="molecule type" value="Genomic_DNA"/>
</dbReference>